<organism evidence="6">
    <name type="scientific">Nothobranchius kuhntae</name>
    <name type="common">Beira killifish</name>
    <dbReference type="NCBI Taxonomy" id="321403"/>
    <lineage>
        <taxon>Eukaryota</taxon>
        <taxon>Metazoa</taxon>
        <taxon>Chordata</taxon>
        <taxon>Craniata</taxon>
        <taxon>Vertebrata</taxon>
        <taxon>Euteleostomi</taxon>
        <taxon>Actinopterygii</taxon>
        <taxon>Neopterygii</taxon>
        <taxon>Teleostei</taxon>
        <taxon>Neoteleostei</taxon>
        <taxon>Acanthomorphata</taxon>
        <taxon>Ovalentaria</taxon>
        <taxon>Atherinomorphae</taxon>
        <taxon>Cyprinodontiformes</taxon>
        <taxon>Nothobranchiidae</taxon>
        <taxon>Nothobranchius</taxon>
    </lineage>
</organism>
<dbReference type="InterPro" id="IPR053879">
    <property type="entry name" value="HYDIN_VesB_CFA65-like_Ig"/>
</dbReference>
<feature type="non-terminal residue" evidence="6">
    <location>
        <position position="66"/>
    </location>
</feature>
<dbReference type="EMBL" id="HAED01015633">
    <property type="protein sequence ID" value="SBR02078.1"/>
    <property type="molecule type" value="Transcribed_RNA"/>
</dbReference>
<reference evidence="6" key="2">
    <citation type="submission" date="2016-06" db="EMBL/GenBank/DDBJ databases">
        <title>The genome of a short-lived fish provides insights into sex chromosome evolution and the genetic control of aging.</title>
        <authorList>
            <person name="Reichwald K."/>
            <person name="Felder M."/>
            <person name="Petzold A."/>
            <person name="Koch P."/>
            <person name="Groth M."/>
            <person name="Platzer M."/>
        </authorList>
    </citation>
    <scope>NUCLEOTIDE SEQUENCE</scope>
    <source>
        <tissue evidence="6">Brain</tissue>
    </source>
</reference>
<sequence>VSTSGRCFSTRSEEGVVPSGDDQFVEVAFESHTSGTFPEDLLSSVTPTFRIPIHADLFPVQLILCA</sequence>
<name>A0A1A8J005_NOTKU</name>
<protein>
    <recommendedName>
        <fullName evidence="5">HYDIN/VesB/CFA65-like Ig-like domain-containing protein</fullName>
    </recommendedName>
</protein>
<evidence type="ECO:0000256" key="4">
    <source>
        <dbReference type="ARBA" id="ARBA00023273"/>
    </source>
</evidence>
<feature type="domain" description="HYDIN/VesB/CFA65-like Ig-like" evidence="5">
    <location>
        <begin position="1"/>
        <end position="45"/>
    </location>
</feature>
<dbReference type="GO" id="GO:0042995">
    <property type="term" value="C:cell projection"/>
    <property type="evidence" value="ECO:0007669"/>
    <property type="project" value="UniProtKB-SubCell"/>
</dbReference>
<comment type="subcellular location">
    <subcellularLocation>
        <location evidence="1">Cell projection</location>
    </subcellularLocation>
    <subcellularLocation>
        <location evidence="2">Cytoplasm</location>
    </subcellularLocation>
</comment>
<dbReference type="GO" id="GO:0005737">
    <property type="term" value="C:cytoplasm"/>
    <property type="evidence" value="ECO:0007669"/>
    <property type="project" value="UniProtKB-SubCell"/>
</dbReference>
<evidence type="ECO:0000256" key="1">
    <source>
        <dbReference type="ARBA" id="ARBA00004316"/>
    </source>
</evidence>
<gene>
    <name evidence="6" type="primary">Nfu_g_1_013170</name>
</gene>
<dbReference type="Pfam" id="PF22544">
    <property type="entry name" value="HYDIN_VesB_CFA65-like_Ig"/>
    <property type="match status" value="1"/>
</dbReference>
<feature type="non-terminal residue" evidence="6">
    <location>
        <position position="1"/>
    </location>
</feature>
<evidence type="ECO:0000313" key="6">
    <source>
        <dbReference type="EMBL" id="SBR02078.1"/>
    </source>
</evidence>
<evidence type="ECO:0000256" key="3">
    <source>
        <dbReference type="ARBA" id="ARBA00022490"/>
    </source>
</evidence>
<evidence type="ECO:0000256" key="2">
    <source>
        <dbReference type="ARBA" id="ARBA00004496"/>
    </source>
</evidence>
<dbReference type="AlphaFoldDB" id="A0A1A8J005"/>
<accession>A0A1A8J005</accession>
<keyword evidence="3" id="KW-0963">Cytoplasm</keyword>
<keyword evidence="4" id="KW-0966">Cell projection</keyword>
<proteinExistence type="predicted"/>
<evidence type="ECO:0000259" key="5">
    <source>
        <dbReference type="Pfam" id="PF22544"/>
    </source>
</evidence>
<reference evidence="6" key="1">
    <citation type="submission" date="2016-05" db="EMBL/GenBank/DDBJ databases">
        <authorList>
            <person name="Lavstsen T."/>
            <person name="Jespersen J.S."/>
        </authorList>
    </citation>
    <scope>NUCLEOTIDE SEQUENCE</scope>
    <source>
        <tissue evidence="6">Brain</tissue>
    </source>
</reference>